<feature type="transmembrane region" description="Helical" evidence="1">
    <location>
        <begin position="105"/>
        <end position="129"/>
    </location>
</feature>
<comment type="caution">
    <text evidence="2">The sequence shown here is derived from an EMBL/GenBank/DDBJ whole genome shotgun (WGS) entry which is preliminary data.</text>
</comment>
<feature type="transmembrane region" description="Helical" evidence="1">
    <location>
        <begin position="65"/>
        <end position="84"/>
    </location>
</feature>
<dbReference type="Proteomes" id="UP001230220">
    <property type="component" value="Unassembled WGS sequence"/>
</dbReference>
<dbReference type="PANTHER" id="PTHR37305">
    <property type="entry name" value="INTEGRAL MEMBRANE PROTEIN-RELATED"/>
    <property type="match status" value="1"/>
</dbReference>
<feature type="transmembrane region" description="Helical" evidence="1">
    <location>
        <begin position="149"/>
        <end position="171"/>
    </location>
</feature>
<dbReference type="Pfam" id="PF12730">
    <property type="entry name" value="ABC2_membrane_4"/>
    <property type="match status" value="1"/>
</dbReference>
<name>A0ABU0E724_9FIRM</name>
<dbReference type="EMBL" id="JAUSUR010000007">
    <property type="protein sequence ID" value="MDQ0362692.1"/>
    <property type="molecule type" value="Genomic_DNA"/>
</dbReference>
<evidence type="ECO:0000313" key="2">
    <source>
        <dbReference type="EMBL" id="MDQ0362692.1"/>
    </source>
</evidence>
<proteinExistence type="predicted"/>
<keyword evidence="1" id="KW-1133">Transmembrane helix</keyword>
<gene>
    <name evidence="2" type="ORF">J2S15_003446</name>
</gene>
<evidence type="ECO:0000256" key="1">
    <source>
        <dbReference type="SAM" id="Phobius"/>
    </source>
</evidence>
<sequence length="251" mass="27743">MFNLIKMDFYRMFRTKSFYIVGLILAAFVAMMMYSLGSSDPAWIQEVYGYDVNNMQMIDLLYETLMNGMIPMVIGIGAAMFICTDYSSGYIKNIASSVKNKTTIALSKFVVSTVGIIIYFILMILLTYILGNLFVGTVVIGDASLLVQYVGMDFFLSVVFLALVLLAASFFRSSAASITLIVVVMMATQLGYSVLDHFLGIDLIPYSPVMNLQMLNPGDTSGWMTAFISGAIFLAVYLFGSVFVSEKKDIT</sequence>
<keyword evidence="1" id="KW-0472">Membrane</keyword>
<evidence type="ECO:0000313" key="3">
    <source>
        <dbReference type="Proteomes" id="UP001230220"/>
    </source>
</evidence>
<keyword evidence="1" id="KW-0812">Transmembrane</keyword>
<organism evidence="2 3">
    <name type="scientific">Breznakia pachnodae</name>
    <dbReference type="NCBI Taxonomy" id="265178"/>
    <lineage>
        <taxon>Bacteria</taxon>
        <taxon>Bacillati</taxon>
        <taxon>Bacillota</taxon>
        <taxon>Erysipelotrichia</taxon>
        <taxon>Erysipelotrichales</taxon>
        <taxon>Erysipelotrichaceae</taxon>
        <taxon>Breznakia</taxon>
    </lineage>
</organism>
<dbReference type="PANTHER" id="PTHR37305:SF1">
    <property type="entry name" value="MEMBRANE PROTEIN"/>
    <property type="match status" value="1"/>
</dbReference>
<feature type="transmembrane region" description="Helical" evidence="1">
    <location>
        <begin position="178"/>
        <end position="201"/>
    </location>
</feature>
<feature type="transmembrane region" description="Helical" evidence="1">
    <location>
        <begin position="221"/>
        <end position="244"/>
    </location>
</feature>
<protein>
    <submittedName>
        <fullName evidence="2">ABC-type transport system involved in multi-copper enzyme maturation permease subunit</fullName>
    </submittedName>
</protein>
<keyword evidence="3" id="KW-1185">Reference proteome</keyword>
<accession>A0ABU0E724</accession>
<reference evidence="2 3" key="1">
    <citation type="submission" date="2023-07" db="EMBL/GenBank/DDBJ databases">
        <title>Genomic Encyclopedia of Type Strains, Phase IV (KMG-IV): sequencing the most valuable type-strain genomes for metagenomic binning, comparative biology and taxonomic classification.</title>
        <authorList>
            <person name="Goeker M."/>
        </authorList>
    </citation>
    <scope>NUCLEOTIDE SEQUENCE [LARGE SCALE GENOMIC DNA]</scope>
    <source>
        <strain evidence="2 3">DSM 16784</strain>
    </source>
</reference>
<dbReference type="RefSeq" id="WP_307410561.1">
    <property type="nucleotide sequence ID" value="NZ_JAUSUR010000007.1"/>
</dbReference>